<reference evidence="3" key="1">
    <citation type="journal article" date="2014" name="Int. J. Syst. Evol. Microbiol.">
        <title>Complete genome sequence of Corynebacterium casei LMG S-19264T (=DSM 44701T), isolated from a smear-ripened cheese.</title>
        <authorList>
            <consortium name="US DOE Joint Genome Institute (JGI-PGF)"/>
            <person name="Walter F."/>
            <person name="Albersmeier A."/>
            <person name="Kalinowski J."/>
            <person name="Ruckert C."/>
        </authorList>
    </citation>
    <scope>NUCLEOTIDE SEQUENCE</scope>
    <source>
        <strain evidence="3">JCM 3276</strain>
    </source>
</reference>
<feature type="region of interest" description="Disordered" evidence="1">
    <location>
        <begin position="111"/>
        <end position="161"/>
    </location>
</feature>
<dbReference type="RefSeq" id="WP_229786822.1">
    <property type="nucleotide sequence ID" value="NZ_BMRB01000002.1"/>
</dbReference>
<dbReference type="PROSITE" id="PS51178">
    <property type="entry name" value="PASTA"/>
    <property type="match status" value="1"/>
</dbReference>
<gene>
    <name evidence="3" type="ORF">GCM10010171_23000</name>
</gene>
<evidence type="ECO:0000313" key="4">
    <source>
        <dbReference type="Proteomes" id="UP000660680"/>
    </source>
</evidence>
<feature type="region of interest" description="Disordered" evidence="1">
    <location>
        <begin position="177"/>
        <end position="198"/>
    </location>
</feature>
<dbReference type="InterPro" id="IPR005543">
    <property type="entry name" value="PASTA_dom"/>
</dbReference>
<proteinExistence type="predicted"/>
<organism evidence="3 4">
    <name type="scientific">Actinokineospora fastidiosa</name>
    <dbReference type="NCBI Taxonomy" id="1816"/>
    <lineage>
        <taxon>Bacteria</taxon>
        <taxon>Bacillati</taxon>
        <taxon>Actinomycetota</taxon>
        <taxon>Actinomycetes</taxon>
        <taxon>Pseudonocardiales</taxon>
        <taxon>Pseudonocardiaceae</taxon>
        <taxon>Actinokineospora</taxon>
    </lineage>
</organism>
<name>A0A918LC93_9PSEU</name>
<dbReference type="CDD" id="cd06577">
    <property type="entry name" value="PASTA_pknB"/>
    <property type="match status" value="1"/>
</dbReference>
<protein>
    <recommendedName>
        <fullName evidence="2">PASTA domain-containing protein</fullName>
    </recommendedName>
</protein>
<feature type="compositionally biased region" description="Low complexity" evidence="1">
    <location>
        <begin position="112"/>
        <end position="124"/>
    </location>
</feature>
<dbReference type="EMBL" id="BMRB01000002">
    <property type="protein sequence ID" value="GGS29163.1"/>
    <property type="molecule type" value="Genomic_DNA"/>
</dbReference>
<dbReference type="InterPro" id="IPR008613">
    <property type="entry name" value="Excalibur_Ca-bd_domain"/>
</dbReference>
<evidence type="ECO:0000259" key="2">
    <source>
        <dbReference type="PROSITE" id="PS51178"/>
    </source>
</evidence>
<evidence type="ECO:0000256" key="1">
    <source>
        <dbReference type="SAM" id="MobiDB-lite"/>
    </source>
</evidence>
<feature type="domain" description="PASTA" evidence="2">
    <location>
        <begin position="47"/>
        <end position="108"/>
    </location>
</feature>
<reference evidence="3" key="2">
    <citation type="submission" date="2020-09" db="EMBL/GenBank/DDBJ databases">
        <authorList>
            <person name="Sun Q."/>
            <person name="Ohkuma M."/>
        </authorList>
    </citation>
    <scope>NUCLEOTIDE SEQUENCE</scope>
    <source>
        <strain evidence="3">JCM 3276</strain>
    </source>
</reference>
<comment type="caution">
    <text evidence="3">The sequence shown here is derived from an EMBL/GenBank/DDBJ whole genome shotgun (WGS) entry which is preliminary data.</text>
</comment>
<dbReference type="Proteomes" id="UP000660680">
    <property type="component" value="Unassembled WGS sequence"/>
</dbReference>
<feature type="compositionally biased region" description="Pro residues" evidence="1">
    <location>
        <begin position="125"/>
        <end position="147"/>
    </location>
</feature>
<evidence type="ECO:0000313" key="3">
    <source>
        <dbReference type="EMBL" id="GGS29163.1"/>
    </source>
</evidence>
<sequence>MDLRTWWRNRKRRWPWIALAVLLALSVLGAIVDDRSPNPAVSAPTTTATAVLPPGLVGMTADQAQDALTAAGFDVEIESVDGRNVIVKSNWTVIAVVEGDPIVLRVDKIQHTTTNQPTPTTTDPVPSPSPSPEPSPKPKPNPQPEPEPVPEPEPEPDPGVYYANCAAARAAGAAPLYAGQPGYRPALDRDNDGIACDS</sequence>
<accession>A0A918LC93</accession>
<dbReference type="Pfam" id="PF05901">
    <property type="entry name" value="Excalibur"/>
    <property type="match status" value="1"/>
</dbReference>
<dbReference type="AlphaFoldDB" id="A0A918LC93"/>
<dbReference type="SMART" id="SM00894">
    <property type="entry name" value="Excalibur"/>
    <property type="match status" value="1"/>
</dbReference>
<keyword evidence="4" id="KW-1185">Reference proteome</keyword>